<keyword evidence="2" id="KW-1185">Reference proteome</keyword>
<organism evidence="1 2">
    <name type="scientific">Eragrostis curvula</name>
    <name type="common">weeping love grass</name>
    <dbReference type="NCBI Taxonomy" id="38414"/>
    <lineage>
        <taxon>Eukaryota</taxon>
        <taxon>Viridiplantae</taxon>
        <taxon>Streptophyta</taxon>
        <taxon>Embryophyta</taxon>
        <taxon>Tracheophyta</taxon>
        <taxon>Spermatophyta</taxon>
        <taxon>Magnoliopsida</taxon>
        <taxon>Liliopsida</taxon>
        <taxon>Poales</taxon>
        <taxon>Poaceae</taxon>
        <taxon>PACMAD clade</taxon>
        <taxon>Chloridoideae</taxon>
        <taxon>Eragrostideae</taxon>
        <taxon>Eragrostidinae</taxon>
        <taxon>Eragrostis</taxon>
    </lineage>
</organism>
<proteinExistence type="predicted"/>
<reference evidence="1 2" key="1">
    <citation type="journal article" date="2019" name="Sci. Rep.">
        <title>A high-quality genome of Eragrostis curvula grass provides insights into Poaceae evolution and supports new strategies to enhance forage quality.</title>
        <authorList>
            <person name="Carballo J."/>
            <person name="Santos B.A.C.M."/>
            <person name="Zappacosta D."/>
            <person name="Garbus I."/>
            <person name="Selva J.P."/>
            <person name="Gallo C.A."/>
            <person name="Diaz A."/>
            <person name="Albertini E."/>
            <person name="Caccamo M."/>
            <person name="Echenique V."/>
        </authorList>
    </citation>
    <scope>NUCLEOTIDE SEQUENCE [LARGE SCALE GENOMIC DNA]</scope>
    <source>
        <strain evidence="2">cv. Victoria</strain>
        <tissue evidence="1">Leaf</tissue>
    </source>
</reference>
<comment type="caution">
    <text evidence="1">The sequence shown here is derived from an EMBL/GenBank/DDBJ whole genome shotgun (WGS) entry which is preliminary data.</text>
</comment>
<gene>
    <name evidence="1" type="ORF">EJB05_43605</name>
</gene>
<protein>
    <recommendedName>
        <fullName evidence="3">RNase H type-1 domain-containing protein</fullName>
    </recommendedName>
</protein>
<dbReference type="AlphaFoldDB" id="A0A5J9TFW4"/>
<evidence type="ECO:0008006" key="3">
    <source>
        <dbReference type="Google" id="ProtNLM"/>
    </source>
</evidence>
<evidence type="ECO:0000313" key="2">
    <source>
        <dbReference type="Proteomes" id="UP000324897"/>
    </source>
</evidence>
<dbReference type="EMBL" id="RWGY01000039">
    <property type="protein sequence ID" value="TVU10097.1"/>
    <property type="molecule type" value="Genomic_DNA"/>
</dbReference>
<dbReference type="OrthoDB" id="1906820at2759"/>
<evidence type="ECO:0000313" key="1">
    <source>
        <dbReference type="EMBL" id="TVU10097.1"/>
    </source>
</evidence>
<name>A0A5J9TFW4_9POAL</name>
<accession>A0A5J9TFW4</accession>
<dbReference type="Gramene" id="TVU10097">
    <property type="protein sequence ID" value="TVU10097"/>
    <property type="gene ID" value="EJB05_43605"/>
</dbReference>
<sequence length="249" mass="27815">MAVQRLGTKGDGSAVSSRCLMFPSLFFSSRLGLGTQMWGRCGSGDENSMVVDHFALLLIIDMYPRTTGDHIAAYNSNFYHVSYLHMSAIIFLTTFSACNDYGHRRLKASYSEVTIIFCLFSALRLRNITPALTMNLHEAESLKGDSPNAAWRGSVIFLTSYMDSLIQIRQQVSVLTAKGKQGRSQSERQREGHQLQHWVPPECGVLKINVDGAYHAHSGRASLGVIFRDDCGRALLVAWRLRDGRMLHL</sequence>
<dbReference type="Proteomes" id="UP000324897">
    <property type="component" value="Chromosome 3"/>
</dbReference>